<keyword evidence="3" id="KW-1185">Reference proteome</keyword>
<evidence type="ECO:0000259" key="1">
    <source>
        <dbReference type="Pfam" id="PF06114"/>
    </source>
</evidence>
<sequence>MHQTLKEIIKDLGIDIVIAYGIGRDGLYLPETDTIFIREGLTDIQMHNVLLHELGHLILKHADTPLSSPCYHMKQESQADDFWIEALAKEYLSKFEGQPEYVDVYKFLSVYQIELNYYDKAKHILTKLMLESFA</sequence>
<dbReference type="STRING" id="1348632.GCA_001591745_01706"/>
<gene>
    <name evidence="2" type="ORF">RU87_GL000518</name>
</gene>
<protein>
    <recommendedName>
        <fullName evidence="1">IrrE N-terminal-like domain-containing protein</fullName>
    </recommendedName>
</protein>
<proteinExistence type="predicted"/>
<feature type="domain" description="IrrE N-terminal-like" evidence="1">
    <location>
        <begin position="27"/>
        <end position="72"/>
    </location>
</feature>
<organism evidence="2 3">
    <name type="scientific">Pseudolactococcus plantarum</name>
    <dbReference type="NCBI Taxonomy" id="1365"/>
    <lineage>
        <taxon>Bacteria</taxon>
        <taxon>Bacillati</taxon>
        <taxon>Bacillota</taxon>
        <taxon>Bacilli</taxon>
        <taxon>Lactobacillales</taxon>
        <taxon>Streptococcaceae</taxon>
        <taxon>Pseudolactococcus</taxon>
    </lineage>
</organism>
<dbReference type="OrthoDB" id="2243168at2"/>
<dbReference type="Gene3D" id="1.10.10.2910">
    <property type="match status" value="1"/>
</dbReference>
<name>A0A2A5RWK1_9LACT</name>
<reference evidence="2 3" key="1">
    <citation type="submission" date="2014-12" db="EMBL/GenBank/DDBJ databases">
        <title>Draft genome sequences of 10 type strains of Lactococcus.</title>
        <authorList>
            <person name="Sun Z."/>
            <person name="Zhong Z."/>
            <person name="Liu W."/>
            <person name="Zhang W."/>
            <person name="Zhang H."/>
        </authorList>
    </citation>
    <scope>NUCLEOTIDE SEQUENCE [LARGE SCALE GENOMIC DNA]</scope>
    <source>
        <strain evidence="2 3">DSM 20686</strain>
    </source>
</reference>
<evidence type="ECO:0000313" key="3">
    <source>
        <dbReference type="Proteomes" id="UP000242246"/>
    </source>
</evidence>
<dbReference type="InterPro" id="IPR010359">
    <property type="entry name" value="IrrE_HExxH"/>
</dbReference>
<evidence type="ECO:0000313" key="2">
    <source>
        <dbReference type="EMBL" id="PCS05601.1"/>
    </source>
</evidence>
<dbReference type="EMBL" id="JXJX01000013">
    <property type="protein sequence ID" value="PCS05601.1"/>
    <property type="molecule type" value="Genomic_DNA"/>
</dbReference>
<comment type="caution">
    <text evidence="2">The sequence shown here is derived from an EMBL/GenBank/DDBJ whole genome shotgun (WGS) entry which is preliminary data.</text>
</comment>
<accession>A0A2A5RWK1</accession>
<dbReference type="RefSeq" id="WP_068164580.1">
    <property type="nucleotide sequence ID" value="NZ_JXJX01000013.1"/>
</dbReference>
<dbReference type="Pfam" id="PF06114">
    <property type="entry name" value="Peptidase_M78"/>
    <property type="match status" value="1"/>
</dbReference>
<dbReference type="AlphaFoldDB" id="A0A2A5RWK1"/>
<dbReference type="Proteomes" id="UP000242246">
    <property type="component" value="Unassembled WGS sequence"/>
</dbReference>